<name>A0A8H9Y655_9CORY</name>
<organism evidence="2 3">
    <name type="scientific">Corynebacterium bovis DSM 20582 = CIP 54.80</name>
    <dbReference type="NCBI Taxonomy" id="927655"/>
    <lineage>
        <taxon>Bacteria</taxon>
        <taxon>Bacillati</taxon>
        <taxon>Actinomycetota</taxon>
        <taxon>Actinomycetes</taxon>
        <taxon>Mycobacteriales</taxon>
        <taxon>Corynebacteriaceae</taxon>
        <taxon>Corynebacterium</taxon>
    </lineage>
</organism>
<dbReference type="RefSeq" id="WP_125187134.1">
    <property type="nucleotide sequence ID" value="NZ_CP047187.1"/>
</dbReference>
<protein>
    <recommendedName>
        <fullName evidence="4">FAD:protein FMN transferase</fullName>
    </recommendedName>
</protein>
<gene>
    <name evidence="2" type="ORF">FHU32_000928</name>
</gene>
<evidence type="ECO:0000256" key="1">
    <source>
        <dbReference type="SAM" id="MobiDB-lite"/>
    </source>
</evidence>
<sequence>MDSTSSTNAPVSGPATGPGSAAELTVTELTGVPGHSAAVAVRWPRWGTVVSATVHAPAVAREAAELARAVIDAHTGAADGASPVAGRVAGRVDGRIDPAGPPPVVDIAAAVDAAADTVFHTLGAGVLVAAGPFLAARGPAPAGGWTVDVGGEVVALGPSPAAMATTHPGPVTPPPARSRRDRAAARPVRRRPSPAGGRGRVGATRPFVTVASSTCLAATRSAQALAAMSVQGSGSDPERTAVEAGLVCRFDWGSRVARLGGWPEPAPTDPAPAAGAGETPGTVGAARGAAAVRAGWVA</sequence>
<reference evidence="2" key="1">
    <citation type="submission" date="2020-08" db="EMBL/GenBank/DDBJ databases">
        <title>Sequencing the genomes of 1000 actinobacteria strains.</title>
        <authorList>
            <person name="Klenk H.-P."/>
        </authorList>
    </citation>
    <scope>NUCLEOTIDE SEQUENCE</scope>
    <source>
        <strain evidence="2">DSM 20582</strain>
    </source>
</reference>
<comment type="caution">
    <text evidence="2">The sequence shown here is derived from an EMBL/GenBank/DDBJ whole genome shotgun (WGS) entry which is preliminary data.</text>
</comment>
<evidence type="ECO:0000313" key="2">
    <source>
        <dbReference type="EMBL" id="MBB3115712.1"/>
    </source>
</evidence>
<feature type="region of interest" description="Disordered" evidence="1">
    <location>
        <begin position="262"/>
        <end position="283"/>
    </location>
</feature>
<proteinExistence type="predicted"/>
<accession>A0A8H9Y655</accession>
<feature type="compositionally biased region" description="Polar residues" evidence="1">
    <location>
        <begin position="1"/>
        <end position="10"/>
    </location>
</feature>
<feature type="region of interest" description="Disordered" evidence="1">
    <location>
        <begin position="1"/>
        <end position="21"/>
    </location>
</feature>
<dbReference type="GeneID" id="60807892"/>
<evidence type="ECO:0008006" key="4">
    <source>
        <dbReference type="Google" id="ProtNLM"/>
    </source>
</evidence>
<feature type="region of interest" description="Disordered" evidence="1">
    <location>
        <begin position="160"/>
        <end position="202"/>
    </location>
</feature>
<evidence type="ECO:0000313" key="3">
    <source>
        <dbReference type="Proteomes" id="UP000612712"/>
    </source>
</evidence>
<dbReference type="EMBL" id="JACHWT010000003">
    <property type="protein sequence ID" value="MBB3115712.1"/>
    <property type="molecule type" value="Genomic_DNA"/>
</dbReference>
<feature type="compositionally biased region" description="Low complexity" evidence="1">
    <location>
        <begin position="271"/>
        <end position="283"/>
    </location>
</feature>
<dbReference type="Proteomes" id="UP000612712">
    <property type="component" value="Unassembled WGS sequence"/>
</dbReference>
<dbReference type="AlphaFoldDB" id="A0A8H9Y655"/>